<dbReference type="SUPFAM" id="SSF53335">
    <property type="entry name" value="S-adenosyl-L-methionine-dependent methyltransferases"/>
    <property type="match status" value="1"/>
</dbReference>
<keyword evidence="1 6" id="KW-0963">Cytoplasm</keyword>
<comment type="subcellular location">
    <subcellularLocation>
        <location evidence="6">Cytoplasm</location>
    </subcellularLocation>
</comment>
<dbReference type="RefSeq" id="WP_160722668.1">
    <property type="nucleotide sequence ID" value="NZ_SUMG01000019.1"/>
</dbReference>
<proteinExistence type="inferred from homology"/>
<evidence type="ECO:0000256" key="6">
    <source>
        <dbReference type="HAMAP-Rule" id="MF_00074"/>
    </source>
</evidence>
<feature type="binding site" evidence="6">
    <location>
        <position position="148"/>
    </location>
    <ligand>
        <name>S-adenosyl-L-methionine</name>
        <dbReference type="ChEBI" id="CHEBI:59789"/>
    </ligand>
</feature>
<gene>
    <name evidence="6 7" type="primary">rsmG</name>
    <name evidence="7" type="ORF">ISALK_12030</name>
</gene>
<dbReference type="FunFam" id="3.40.50.150:FF:000041">
    <property type="entry name" value="Ribosomal RNA small subunit methyltransferase G"/>
    <property type="match status" value="1"/>
</dbReference>
<comment type="caution">
    <text evidence="7">The sequence shown here is derived from an EMBL/GenBank/DDBJ whole genome shotgun (WGS) entry which is preliminary data.</text>
</comment>
<reference evidence="7 8" key="1">
    <citation type="submission" date="2019-04" db="EMBL/GenBank/DDBJ databases">
        <title>Isachenkonia alkalipeptolytica gen. nov. sp. nov. a new anaerobic, alkiliphilic organothrophic bacterium capable to reduce synthesized ferrihydrite isolated from a soda lake.</title>
        <authorList>
            <person name="Toshchakov S.V."/>
            <person name="Zavarzina D.G."/>
            <person name="Zhilina T.N."/>
            <person name="Kostrikina N.A."/>
            <person name="Kublanov I.V."/>
        </authorList>
    </citation>
    <scope>NUCLEOTIDE SEQUENCE [LARGE SCALE GENOMIC DNA]</scope>
    <source>
        <strain evidence="7 8">Z-1701</strain>
    </source>
</reference>
<dbReference type="EC" id="2.1.1.-" evidence="6"/>
<dbReference type="Proteomes" id="UP000449710">
    <property type="component" value="Unassembled WGS sequence"/>
</dbReference>
<dbReference type="HAMAP" id="MF_00074">
    <property type="entry name" value="16SrRNA_methyltr_G"/>
    <property type="match status" value="1"/>
</dbReference>
<keyword evidence="8" id="KW-1185">Reference proteome</keyword>
<dbReference type="GO" id="GO:0005829">
    <property type="term" value="C:cytosol"/>
    <property type="evidence" value="ECO:0007669"/>
    <property type="project" value="TreeGrafter"/>
</dbReference>
<dbReference type="AlphaFoldDB" id="A0AA44BEE3"/>
<protein>
    <recommendedName>
        <fullName evidence="6">Ribosomal RNA small subunit methyltransferase G</fullName>
        <ecNumber evidence="6">2.1.1.-</ecNumber>
    </recommendedName>
    <alternativeName>
        <fullName evidence="6">16S rRNA 7-methylguanosine methyltransferase</fullName>
        <shortName evidence="6">16S rRNA m7G methyltransferase</shortName>
    </alternativeName>
</protein>
<evidence type="ECO:0000313" key="7">
    <source>
        <dbReference type="EMBL" id="NBG89219.1"/>
    </source>
</evidence>
<comment type="similarity">
    <text evidence="6">Belongs to the methyltransferase superfamily. RNA methyltransferase RsmG family.</text>
</comment>
<evidence type="ECO:0000256" key="1">
    <source>
        <dbReference type="ARBA" id="ARBA00022490"/>
    </source>
</evidence>
<feature type="binding site" evidence="6">
    <location>
        <begin position="129"/>
        <end position="130"/>
    </location>
    <ligand>
        <name>S-adenosyl-L-methionine</name>
        <dbReference type="ChEBI" id="CHEBI:59789"/>
    </ligand>
</feature>
<dbReference type="PANTHER" id="PTHR31760:SF0">
    <property type="entry name" value="S-ADENOSYL-L-METHIONINE-DEPENDENT METHYLTRANSFERASES SUPERFAMILY PROTEIN"/>
    <property type="match status" value="1"/>
</dbReference>
<dbReference type="PANTHER" id="PTHR31760">
    <property type="entry name" value="S-ADENOSYL-L-METHIONINE-DEPENDENT METHYLTRANSFERASES SUPERFAMILY PROTEIN"/>
    <property type="match status" value="1"/>
</dbReference>
<dbReference type="CDD" id="cd02440">
    <property type="entry name" value="AdoMet_MTases"/>
    <property type="match status" value="1"/>
</dbReference>
<accession>A0AA44BEE3</accession>
<dbReference type="PIRSF" id="PIRSF003078">
    <property type="entry name" value="GidB"/>
    <property type="match status" value="1"/>
</dbReference>
<evidence type="ECO:0000256" key="2">
    <source>
        <dbReference type="ARBA" id="ARBA00022552"/>
    </source>
</evidence>
<dbReference type="Gene3D" id="3.40.50.150">
    <property type="entry name" value="Vaccinia Virus protein VP39"/>
    <property type="match status" value="1"/>
</dbReference>
<organism evidence="7 8">
    <name type="scientific">Isachenkonia alkalipeptolytica</name>
    <dbReference type="NCBI Taxonomy" id="2565777"/>
    <lineage>
        <taxon>Bacteria</taxon>
        <taxon>Bacillati</taxon>
        <taxon>Bacillota</taxon>
        <taxon>Clostridia</taxon>
        <taxon>Eubacteriales</taxon>
        <taxon>Clostridiaceae</taxon>
        <taxon>Isachenkonia</taxon>
    </lineage>
</organism>
<evidence type="ECO:0000256" key="4">
    <source>
        <dbReference type="ARBA" id="ARBA00022679"/>
    </source>
</evidence>
<comment type="function">
    <text evidence="6">Specifically methylates the N7 position of a guanine in 16S rRNA.</text>
</comment>
<dbReference type="EMBL" id="SUMG01000019">
    <property type="protein sequence ID" value="NBG89219.1"/>
    <property type="molecule type" value="Genomic_DNA"/>
</dbReference>
<dbReference type="Pfam" id="PF02527">
    <property type="entry name" value="GidB"/>
    <property type="match status" value="1"/>
</dbReference>
<name>A0AA44BEE3_9CLOT</name>
<feature type="binding site" evidence="6">
    <location>
        <position position="78"/>
    </location>
    <ligand>
        <name>S-adenosyl-L-methionine</name>
        <dbReference type="ChEBI" id="CHEBI:59789"/>
    </ligand>
</feature>
<feature type="binding site" evidence="6">
    <location>
        <position position="83"/>
    </location>
    <ligand>
        <name>S-adenosyl-L-methionine</name>
        <dbReference type="ChEBI" id="CHEBI:59789"/>
    </ligand>
</feature>
<evidence type="ECO:0000256" key="3">
    <source>
        <dbReference type="ARBA" id="ARBA00022603"/>
    </source>
</evidence>
<comment type="caution">
    <text evidence="6">Lacks conserved residue(s) required for the propagation of feature annotation.</text>
</comment>
<keyword evidence="5 6" id="KW-0949">S-adenosyl-L-methionine</keyword>
<keyword evidence="2 6" id="KW-0698">rRNA processing</keyword>
<evidence type="ECO:0000313" key="8">
    <source>
        <dbReference type="Proteomes" id="UP000449710"/>
    </source>
</evidence>
<evidence type="ECO:0000256" key="5">
    <source>
        <dbReference type="ARBA" id="ARBA00022691"/>
    </source>
</evidence>
<sequence>MFNKTLEEGHRKMFQKELSKEELEKFQTFQEELLYWNERMNLTAITDEREIAIKHMLDSLSPLKEEGVMEKGKVIDIGTGAGFPGIPLKIMRPSLEMTLLDSLQKRLNFLKGVIEKLGLENITTLHGRAEDYGRAPEHRETYDYAVSRAVARLPVLLEYALPFVKVGGFFICQKGPGVMEELEASTKALEVLGGEVVRIEEVALPFVERGHHMIMIKKTAETPKKYPRQAGKPGKSPL</sequence>
<dbReference type="GO" id="GO:0070043">
    <property type="term" value="F:rRNA (guanine-N7-)-methyltransferase activity"/>
    <property type="evidence" value="ECO:0007669"/>
    <property type="project" value="UniProtKB-UniRule"/>
</dbReference>
<dbReference type="InterPro" id="IPR003682">
    <property type="entry name" value="rRNA_ssu_MeTfrase_G"/>
</dbReference>
<keyword evidence="4 6" id="KW-0808">Transferase</keyword>
<dbReference type="NCBIfam" id="TIGR00138">
    <property type="entry name" value="rsmG_gidB"/>
    <property type="match status" value="1"/>
</dbReference>
<dbReference type="InterPro" id="IPR029063">
    <property type="entry name" value="SAM-dependent_MTases_sf"/>
</dbReference>
<keyword evidence="3 6" id="KW-0489">Methyltransferase</keyword>